<accession>A0ACC3AGR1</accession>
<dbReference type="Proteomes" id="UP001172386">
    <property type="component" value="Unassembled WGS sequence"/>
</dbReference>
<proteinExistence type="predicted"/>
<evidence type="ECO:0000313" key="2">
    <source>
        <dbReference type="Proteomes" id="UP001172386"/>
    </source>
</evidence>
<keyword evidence="2" id="KW-1185">Reference proteome</keyword>
<sequence length="344" mass="37107">MATKSHENMAMVASSGPALQYRPVDMPSPGSGQAVVEISHVAQNPTDVQSFDSVAFGDGAVYGCDYVGRVVEIGENVSKLKVGDTVVALIWGGEKKGLGAYTHYTLADESIAFKIPSSLDPASASTIPLAVTTAWLALFSKTCLDMERDKPQSVLIWGGSSSVGQFAIQLASLHSLNVITTCSPRNFDLVKSLGAANAFDYNSTEVVERIREAAPNLKFVFDTIGNTNSSAKACEGAAPDCTLCTVRPGKANTEKVPKSVKVTDVLVWTAFLKDHSYGKFRWPANTEDHKLAAELYASLPQWIQDGKIRANDVHLLKGLQSVPKGFQMYREGKISAQKIVYEVR</sequence>
<organism evidence="1 2">
    <name type="scientific">Neophaeococcomyces mojaviensis</name>
    <dbReference type="NCBI Taxonomy" id="3383035"/>
    <lineage>
        <taxon>Eukaryota</taxon>
        <taxon>Fungi</taxon>
        <taxon>Dikarya</taxon>
        <taxon>Ascomycota</taxon>
        <taxon>Pezizomycotina</taxon>
        <taxon>Eurotiomycetes</taxon>
        <taxon>Chaetothyriomycetidae</taxon>
        <taxon>Chaetothyriales</taxon>
        <taxon>Chaetothyriales incertae sedis</taxon>
        <taxon>Neophaeococcomyces</taxon>
    </lineage>
</organism>
<protein>
    <submittedName>
        <fullName evidence="1">Uncharacterized protein</fullName>
    </submittedName>
</protein>
<name>A0ACC3AGR1_9EURO</name>
<dbReference type="EMBL" id="JAPDRQ010000017">
    <property type="protein sequence ID" value="KAJ9662189.1"/>
    <property type="molecule type" value="Genomic_DNA"/>
</dbReference>
<reference evidence="1" key="1">
    <citation type="submission" date="2022-10" db="EMBL/GenBank/DDBJ databases">
        <title>Culturing micro-colonial fungi from biological soil crusts in the Mojave desert and describing Neophaeococcomyces mojavensis, and introducing the new genera and species Taxawa tesnikishii.</title>
        <authorList>
            <person name="Kurbessoian T."/>
            <person name="Stajich J.E."/>
        </authorList>
    </citation>
    <scope>NUCLEOTIDE SEQUENCE</scope>
    <source>
        <strain evidence="1">JES_112</strain>
    </source>
</reference>
<evidence type="ECO:0000313" key="1">
    <source>
        <dbReference type="EMBL" id="KAJ9662189.1"/>
    </source>
</evidence>
<comment type="caution">
    <text evidence="1">The sequence shown here is derived from an EMBL/GenBank/DDBJ whole genome shotgun (WGS) entry which is preliminary data.</text>
</comment>
<gene>
    <name evidence="1" type="ORF">H2198_001540</name>
</gene>